<dbReference type="EnsemblFungi" id="EJT71717">
    <property type="protein sequence ID" value="EJT71717"/>
    <property type="gene ID" value="GGTG_10971"/>
</dbReference>
<keyword evidence="4" id="KW-1185">Reference proteome</keyword>
<dbReference type="EMBL" id="GL385400">
    <property type="protein sequence ID" value="EJT71717.1"/>
    <property type="molecule type" value="Genomic_DNA"/>
</dbReference>
<accession>J3PBU9</accession>
<dbReference type="RefSeq" id="XP_009227114.1">
    <property type="nucleotide sequence ID" value="XM_009228850.1"/>
</dbReference>
<organism evidence="2">
    <name type="scientific">Gaeumannomyces tritici (strain R3-111a-1)</name>
    <name type="common">Wheat and barley take-all root rot fungus</name>
    <name type="synonym">Gaeumannomyces graminis var. tritici</name>
    <dbReference type="NCBI Taxonomy" id="644352"/>
    <lineage>
        <taxon>Eukaryota</taxon>
        <taxon>Fungi</taxon>
        <taxon>Dikarya</taxon>
        <taxon>Ascomycota</taxon>
        <taxon>Pezizomycotina</taxon>
        <taxon>Sordariomycetes</taxon>
        <taxon>Sordariomycetidae</taxon>
        <taxon>Magnaporthales</taxon>
        <taxon>Magnaporthaceae</taxon>
        <taxon>Gaeumannomyces</taxon>
    </lineage>
</organism>
<dbReference type="AlphaFoldDB" id="J3PBU9"/>
<dbReference type="eggNOG" id="ENOG502TH3H">
    <property type="taxonomic scope" value="Eukaryota"/>
</dbReference>
<feature type="region of interest" description="Disordered" evidence="1">
    <location>
        <begin position="152"/>
        <end position="176"/>
    </location>
</feature>
<name>J3PBU9_GAET3</name>
<feature type="compositionally biased region" description="Gly residues" evidence="1">
    <location>
        <begin position="1"/>
        <end position="13"/>
    </location>
</feature>
<reference evidence="2" key="3">
    <citation type="submission" date="2010-09" db="EMBL/GenBank/DDBJ databases">
        <title>Annotation of Gaeumannomyces graminis var. tritici R3-111a-1.</title>
        <authorList>
            <consortium name="The Broad Institute Genome Sequencing Platform"/>
            <person name="Ma L.-J."/>
            <person name="Dead R."/>
            <person name="Young S.K."/>
            <person name="Zeng Q."/>
            <person name="Gargeya S."/>
            <person name="Fitzgerald M."/>
            <person name="Haas B."/>
            <person name="Abouelleil A."/>
            <person name="Alvarado L."/>
            <person name="Arachchi H.M."/>
            <person name="Berlin A."/>
            <person name="Brown A."/>
            <person name="Chapman S.B."/>
            <person name="Chen Z."/>
            <person name="Dunbar C."/>
            <person name="Freedman E."/>
            <person name="Gearin G."/>
            <person name="Gellesch M."/>
            <person name="Goldberg J."/>
            <person name="Griggs A."/>
            <person name="Gujja S."/>
            <person name="Heiman D."/>
            <person name="Howarth C."/>
            <person name="Larson L."/>
            <person name="Lui A."/>
            <person name="MacDonald P.J.P."/>
            <person name="Mehta T."/>
            <person name="Montmayeur A."/>
            <person name="Murphy C."/>
            <person name="Neiman D."/>
            <person name="Pearson M."/>
            <person name="Priest M."/>
            <person name="Roberts A."/>
            <person name="Saif S."/>
            <person name="Shea T."/>
            <person name="Shenoy N."/>
            <person name="Sisk P."/>
            <person name="Stolte C."/>
            <person name="Sykes S."/>
            <person name="Yandava C."/>
            <person name="Wortman J."/>
            <person name="Nusbaum C."/>
            <person name="Birren B."/>
        </authorList>
    </citation>
    <scope>NUCLEOTIDE SEQUENCE</scope>
    <source>
        <strain evidence="2">R3-111a-1</strain>
    </source>
</reference>
<feature type="region of interest" description="Disordered" evidence="1">
    <location>
        <begin position="318"/>
        <end position="353"/>
    </location>
</feature>
<evidence type="ECO:0000313" key="2">
    <source>
        <dbReference type="EMBL" id="EJT71717.1"/>
    </source>
</evidence>
<dbReference type="STRING" id="644352.J3PBU9"/>
<sequence length="353" mass="38183">MGGGGSKAAGGGTVPSPFPLTNFQDKLLQPPDDDSVRQTWIILRSAIDAHARRFYHCDRVCQSRELVRESLRAAGVVAAAATTADAAQDAEDLSTLLHSPRHRRLGLRICIARVMVASIDLCGHPDDTSLEPAVVELMRKFESLRPAAAAASSSSAAGSGGDEKPPPPPAGPGKEEEAALAAWRRITAFFLQPAAQELRAGRQPCVDALEKVLLVFARRPDDDRDARLAGLVCVAGRAIELGEKIFCHAARWRFEWKPPPEELGEKKMAEEGGRRSIVVFPALLRSDEEGTKERGGIKYIIIKRKAVSAGSFFDVPVPVRQMQDSSNSSSSGSDSETPDEAPARGRPRRPRRN</sequence>
<reference evidence="2" key="2">
    <citation type="submission" date="2010-07" db="EMBL/GenBank/DDBJ databases">
        <authorList>
            <consortium name="The Broad Institute Genome Sequencing Platform"/>
            <consortium name="Broad Institute Genome Sequencing Center for Infectious Disease"/>
            <person name="Ma L.-J."/>
            <person name="Dead R."/>
            <person name="Young S."/>
            <person name="Zeng Q."/>
            <person name="Koehrsen M."/>
            <person name="Alvarado L."/>
            <person name="Berlin A."/>
            <person name="Chapman S.B."/>
            <person name="Chen Z."/>
            <person name="Freedman E."/>
            <person name="Gellesch M."/>
            <person name="Goldberg J."/>
            <person name="Griggs A."/>
            <person name="Gujja S."/>
            <person name="Heilman E.R."/>
            <person name="Heiman D."/>
            <person name="Hepburn T."/>
            <person name="Howarth C."/>
            <person name="Jen D."/>
            <person name="Larson L."/>
            <person name="Mehta T."/>
            <person name="Neiman D."/>
            <person name="Pearson M."/>
            <person name="Roberts A."/>
            <person name="Saif S."/>
            <person name="Shea T."/>
            <person name="Shenoy N."/>
            <person name="Sisk P."/>
            <person name="Stolte C."/>
            <person name="Sykes S."/>
            <person name="Walk T."/>
            <person name="White J."/>
            <person name="Yandava C."/>
            <person name="Haas B."/>
            <person name="Nusbaum C."/>
            <person name="Birren B."/>
        </authorList>
    </citation>
    <scope>NUCLEOTIDE SEQUENCE</scope>
    <source>
        <strain evidence="2">R3-111a-1</strain>
    </source>
</reference>
<reference evidence="3" key="5">
    <citation type="submission" date="2018-04" db="UniProtKB">
        <authorList>
            <consortium name="EnsemblFungi"/>
        </authorList>
    </citation>
    <scope>IDENTIFICATION</scope>
    <source>
        <strain evidence="3">R3-111a-1</strain>
    </source>
</reference>
<feature type="compositionally biased region" description="Low complexity" evidence="1">
    <location>
        <begin position="324"/>
        <end position="335"/>
    </location>
</feature>
<dbReference type="Proteomes" id="UP000006039">
    <property type="component" value="Unassembled WGS sequence"/>
</dbReference>
<evidence type="ECO:0000313" key="3">
    <source>
        <dbReference type="EnsemblFungi" id="EJT71717"/>
    </source>
</evidence>
<evidence type="ECO:0000256" key="1">
    <source>
        <dbReference type="SAM" id="MobiDB-lite"/>
    </source>
</evidence>
<evidence type="ECO:0000313" key="4">
    <source>
        <dbReference type="Proteomes" id="UP000006039"/>
    </source>
</evidence>
<reference evidence="4" key="1">
    <citation type="submission" date="2010-07" db="EMBL/GenBank/DDBJ databases">
        <title>The genome sequence of Gaeumannomyces graminis var. tritici strain R3-111a-1.</title>
        <authorList>
            <consortium name="The Broad Institute Genome Sequencing Platform"/>
            <person name="Ma L.-J."/>
            <person name="Dead R."/>
            <person name="Young S."/>
            <person name="Zeng Q."/>
            <person name="Koehrsen M."/>
            <person name="Alvarado L."/>
            <person name="Berlin A."/>
            <person name="Chapman S.B."/>
            <person name="Chen Z."/>
            <person name="Freedman E."/>
            <person name="Gellesch M."/>
            <person name="Goldberg J."/>
            <person name="Griggs A."/>
            <person name="Gujja S."/>
            <person name="Heilman E.R."/>
            <person name="Heiman D."/>
            <person name="Hepburn T."/>
            <person name="Howarth C."/>
            <person name="Jen D."/>
            <person name="Larson L."/>
            <person name="Mehta T."/>
            <person name="Neiman D."/>
            <person name="Pearson M."/>
            <person name="Roberts A."/>
            <person name="Saif S."/>
            <person name="Shea T."/>
            <person name="Shenoy N."/>
            <person name="Sisk P."/>
            <person name="Stolte C."/>
            <person name="Sykes S."/>
            <person name="Walk T."/>
            <person name="White J."/>
            <person name="Yandava C."/>
            <person name="Haas B."/>
            <person name="Nusbaum C."/>
            <person name="Birren B."/>
        </authorList>
    </citation>
    <scope>NUCLEOTIDE SEQUENCE [LARGE SCALE GENOMIC DNA]</scope>
    <source>
        <strain evidence="4">R3-111a-1</strain>
    </source>
</reference>
<dbReference type="VEuPathDB" id="FungiDB:GGTG_10971"/>
<dbReference type="GeneID" id="20351429"/>
<gene>
    <name evidence="3" type="primary">20351429</name>
    <name evidence="2" type="ORF">GGTG_10971</name>
</gene>
<feature type="region of interest" description="Disordered" evidence="1">
    <location>
        <begin position="1"/>
        <end position="30"/>
    </location>
</feature>
<dbReference type="HOGENOM" id="CLU_054978_0_0_1"/>
<reference evidence="3" key="4">
    <citation type="journal article" date="2015" name="G3 (Bethesda)">
        <title>Genome sequences of three phytopathogenic species of the Magnaporthaceae family of fungi.</title>
        <authorList>
            <person name="Okagaki L.H."/>
            <person name="Nunes C.C."/>
            <person name="Sailsbery J."/>
            <person name="Clay B."/>
            <person name="Brown D."/>
            <person name="John T."/>
            <person name="Oh Y."/>
            <person name="Young N."/>
            <person name="Fitzgerald M."/>
            <person name="Haas B.J."/>
            <person name="Zeng Q."/>
            <person name="Young S."/>
            <person name="Adiconis X."/>
            <person name="Fan L."/>
            <person name="Levin J.Z."/>
            <person name="Mitchell T.K."/>
            <person name="Okubara P.A."/>
            <person name="Farman M.L."/>
            <person name="Kohn L.M."/>
            <person name="Birren B."/>
            <person name="Ma L.-J."/>
            <person name="Dean R.A."/>
        </authorList>
    </citation>
    <scope>NUCLEOTIDE SEQUENCE</scope>
    <source>
        <strain evidence="3">R3-111a-1</strain>
    </source>
</reference>
<proteinExistence type="predicted"/>
<protein>
    <submittedName>
        <fullName evidence="2 3">Uncharacterized protein</fullName>
    </submittedName>
</protein>
<dbReference type="OrthoDB" id="5421765at2759"/>